<protein>
    <submittedName>
        <fullName evidence="1">Uncharacterized protein</fullName>
    </submittedName>
</protein>
<evidence type="ECO:0000313" key="2">
    <source>
        <dbReference type="Proteomes" id="UP000237003"/>
    </source>
</evidence>
<evidence type="ECO:0000313" key="1">
    <source>
        <dbReference type="EMBL" id="POU59104.1"/>
    </source>
</evidence>
<dbReference type="Proteomes" id="UP000237003">
    <property type="component" value="Unassembled WGS sequence"/>
</dbReference>
<sequence length="247" mass="27809">MELHEQGSGVGNVIVFSPDFIIGTALAALYKTNNRHSTEYTRNINELFHFIKEKRPLRVILDISARDCVYLLCAIRRQFPVLPVIITRRRHLFSDYITASWFGNIWLRDYDTLMAGYPDVIPVDCVTDDYFAGPEGTGACRVFCHGRADGLQALVFLRGWLSQRLRQRLASRQGANIILNWLELGGTAADVGKRLGRSEKLAYHYRKLLMKELGIRNTALEFIPSVSVNGGDIPAGCSSVCLMRESV</sequence>
<gene>
    <name evidence="1" type="ORF">C3430_26890</name>
</gene>
<accession>A0A2S4RPY8</accession>
<organism evidence="1 2">
    <name type="scientific">Citrobacter amalonaticus</name>
    <dbReference type="NCBI Taxonomy" id="35703"/>
    <lineage>
        <taxon>Bacteria</taxon>
        <taxon>Pseudomonadati</taxon>
        <taxon>Pseudomonadota</taxon>
        <taxon>Gammaproteobacteria</taxon>
        <taxon>Enterobacterales</taxon>
        <taxon>Enterobacteriaceae</taxon>
        <taxon>Citrobacter</taxon>
    </lineage>
</organism>
<dbReference type="AlphaFoldDB" id="A0A2S4RPY8"/>
<reference evidence="1 2" key="1">
    <citation type="submission" date="2018-01" db="EMBL/GenBank/DDBJ databases">
        <title>Complete genome sequences of 14 Citrobacter spp. isolated from plant in Canada.</title>
        <authorList>
            <person name="Bhandare S.G."/>
            <person name="Colavecchio A."/>
            <person name="Jeukens J."/>
            <person name="Emond-Rheault J.-G."/>
            <person name="Freschi L."/>
            <person name="Hamel J."/>
            <person name="Kukavica-Ibrulj I."/>
            <person name="Levesque R."/>
            <person name="Goodridge L."/>
        </authorList>
    </citation>
    <scope>NUCLEOTIDE SEQUENCE [LARGE SCALE GENOMIC DNA]</scope>
    <source>
        <strain evidence="1 2">S1285</strain>
    </source>
</reference>
<name>A0A2S4RPY8_CITAM</name>
<comment type="caution">
    <text evidence="1">The sequence shown here is derived from an EMBL/GenBank/DDBJ whole genome shotgun (WGS) entry which is preliminary data.</text>
</comment>
<dbReference type="EMBL" id="PQLX01000020">
    <property type="protein sequence ID" value="POU59104.1"/>
    <property type="molecule type" value="Genomic_DNA"/>
</dbReference>
<proteinExistence type="predicted"/>